<keyword evidence="1" id="KW-1277">Toxin-antitoxin system</keyword>
<dbReference type="STRING" id="1797513.A2782_01130"/>
<dbReference type="SUPFAM" id="SSF143011">
    <property type="entry name" value="RelE-like"/>
    <property type="match status" value="1"/>
</dbReference>
<sequence length="90" mass="10419">MLKIKNTGRFDKEYRLLVQDNPELAGLVTKQVELFVKNPKDTRIRNHKLTKSMLGKWAFGVTGDIRIVYEWQGKNVVRFLAIGGHSEVYN</sequence>
<dbReference type="InterPro" id="IPR035093">
    <property type="entry name" value="RelE/ParE_toxin_dom_sf"/>
</dbReference>
<proteinExistence type="predicted"/>
<dbReference type="InterPro" id="IPR004386">
    <property type="entry name" value="Toxin_YafQ-like"/>
</dbReference>
<dbReference type="AlphaFoldDB" id="A0A1G1V1Z7"/>
<name>A0A1G1V1Z7_9BACT</name>
<protein>
    <recommendedName>
        <fullName evidence="4">Type II toxin-antitoxin system mRNA interferase toxin, RelE/StbE family</fullName>
    </recommendedName>
</protein>
<reference evidence="2 3" key="1">
    <citation type="journal article" date="2016" name="Nat. Commun.">
        <title>Thousands of microbial genomes shed light on interconnected biogeochemical processes in an aquifer system.</title>
        <authorList>
            <person name="Anantharaman K."/>
            <person name="Brown C.T."/>
            <person name="Hug L.A."/>
            <person name="Sharon I."/>
            <person name="Castelle C.J."/>
            <person name="Probst A.J."/>
            <person name="Thomas B.C."/>
            <person name="Singh A."/>
            <person name="Wilkins M.J."/>
            <person name="Karaoz U."/>
            <person name="Brodie E.L."/>
            <person name="Williams K.H."/>
            <person name="Hubbard S.S."/>
            <person name="Banfield J.F."/>
        </authorList>
    </citation>
    <scope>NUCLEOTIDE SEQUENCE [LARGE SCALE GENOMIC DNA]</scope>
</reference>
<dbReference type="InterPro" id="IPR007712">
    <property type="entry name" value="RelE/ParE_toxin"/>
</dbReference>
<evidence type="ECO:0008006" key="4">
    <source>
        <dbReference type="Google" id="ProtNLM"/>
    </source>
</evidence>
<evidence type="ECO:0000313" key="3">
    <source>
        <dbReference type="Proteomes" id="UP000177967"/>
    </source>
</evidence>
<organism evidence="2 3">
    <name type="scientific">Candidatus Blackburnbacteria bacterium RIFCSPHIGHO2_01_FULL_43_15b</name>
    <dbReference type="NCBI Taxonomy" id="1797513"/>
    <lineage>
        <taxon>Bacteria</taxon>
        <taxon>Candidatus Blackburniibacteriota</taxon>
    </lineage>
</organism>
<dbReference type="Proteomes" id="UP000177967">
    <property type="component" value="Unassembled WGS sequence"/>
</dbReference>
<evidence type="ECO:0000256" key="1">
    <source>
        <dbReference type="ARBA" id="ARBA00022649"/>
    </source>
</evidence>
<dbReference type="Gene3D" id="3.30.2310.20">
    <property type="entry name" value="RelE-like"/>
    <property type="match status" value="1"/>
</dbReference>
<gene>
    <name evidence="2" type="ORF">A2782_01130</name>
</gene>
<dbReference type="EMBL" id="MHBW01000010">
    <property type="protein sequence ID" value="OGY09407.1"/>
    <property type="molecule type" value="Genomic_DNA"/>
</dbReference>
<accession>A0A1G1V1Z7</accession>
<dbReference type="Pfam" id="PF15738">
    <property type="entry name" value="YafQ_toxin"/>
    <property type="match status" value="1"/>
</dbReference>
<evidence type="ECO:0000313" key="2">
    <source>
        <dbReference type="EMBL" id="OGY09407.1"/>
    </source>
</evidence>
<dbReference type="NCBIfam" id="TIGR02385">
    <property type="entry name" value="RelE_StbE"/>
    <property type="match status" value="1"/>
</dbReference>
<comment type="caution">
    <text evidence="2">The sequence shown here is derived from an EMBL/GenBank/DDBJ whole genome shotgun (WGS) entry which is preliminary data.</text>
</comment>